<dbReference type="AlphaFoldDB" id="A0A102KYK3"/>
<dbReference type="GO" id="GO:0019867">
    <property type="term" value="C:outer membrane"/>
    <property type="evidence" value="ECO:0007669"/>
    <property type="project" value="InterPro"/>
</dbReference>
<feature type="region of interest" description="Disordered" evidence="2">
    <location>
        <begin position="666"/>
        <end position="701"/>
    </location>
</feature>
<dbReference type="Pfam" id="PF12951">
    <property type="entry name" value="PATR"/>
    <property type="match status" value="1"/>
</dbReference>
<dbReference type="PANTHER" id="PTHR35037">
    <property type="entry name" value="C-TERMINAL REGION OF AIDA-LIKE PROTEIN"/>
    <property type="match status" value="1"/>
</dbReference>
<sequence length="1031" mass="103418">MLASSLVRAQAVSVTGGSTVNVDGIISTTGNFVSGYGLFVTKGGTATGSADIRTAGSNAQAVYVSDGGNVKLSDSSVATAGSRSPAIHALFGNASVALDNTAVTTIGNWSHGIEASDKGTITLQDGSVATSGQSAYGLYAIGAGSNLNATGTIVTTSGNNGIGAYNQGGGLITLDDVSIVTAGGNATGVQIGAQGVIGNGTTENVVQISGSTITTTGYNSAGLLASDNATLNAANTEVQTSGASSFGAAALFGAQIRLEGGSVSTTGDDAWGLVVAGMPATAGDSGTTAPSISASGLTVSTSGQNAPAAYVAGGTNLSMANGTLAATGAGSDALYSAAYDTTGAASASFATSTLESAQASGLHVSGAALSVSLDNSTVAAGAHAMIADSGATLSIVADGSTLTGSADVDATSTLDAKLRNGSIWNVTKASNVSSLTLDNGTVRYFGPAQLNAGGVTLGANGGIVDTGQFDTELTATIAGTGPLQKTGTGTLTLSGENTYSGNTTVSDGVLQAGSAGAFSAASSFTVAGGAVLDLNGFSQTVAGARNSGTVHFGTTAGTVLDVTGDYAGNDGLLVMNTVLGDSSSVTDLLHVQGSTSGNTSVQIVNAQGLGALTTGDGIKVIQVDGTSGGKFTQSAQIEAGAYVYTLYKGGTGGDTANGNWYLRSTLESQSSSSDQSMANDSSSTDHSAPAPASDTIATQDAPTIPSARIAYRPGTVGYVMTPQLNANVGFSILGTLHRRVGDVPGAAAPQNTGNHGVWGRVEGQTLQADTISRFSADSRSMFVQFGKDWSLARDTAGGSTHAGVTMSFGSASADFSDRMRSIAGLGTATGTVETQTQGFGGYWTRYFPDEAYTDSVIQLNHYQNRYGDIAGNTASQNGFGVAVSEELGKAFQVSRLPIAVEPQIQLAYQYLNLKGFNDNVSAISGTTTHALRGRIGFRLLRSNMENATKSSALTPYFTANLLRDFISSGQTVVGGTPIDTTLSRTWLDVGLGFTASYGKHGELYASARYLHNLGGERRRGVSGNMGLRYMW</sequence>
<organism evidence="4 5">
    <name type="scientific">Burkholderia ubonensis</name>
    <dbReference type="NCBI Taxonomy" id="101571"/>
    <lineage>
        <taxon>Bacteria</taxon>
        <taxon>Pseudomonadati</taxon>
        <taxon>Pseudomonadota</taxon>
        <taxon>Betaproteobacteria</taxon>
        <taxon>Burkholderiales</taxon>
        <taxon>Burkholderiaceae</taxon>
        <taxon>Burkholderia</taxon>
        <taxon>Burkholderia cepacia complex</taxon>
    </lineage>
</organism>
<dbReference type="Pfam" id="PF03797">
    <property type="entry name" value="Autotransporter"/>
    <property type="match status" value="1"/>
</dbReference>
<feature type="domain" description="Autotransporter" evidence="3">
    <location>
        <begin position="750"/>
        <end position="1031"/>
    </location>
</feature>
<name>A0A102KYK3_9BURK</name>
<evidence type="ECO:0000313" key="4">
    <source>
        <dbReference type="EMBL" id="KUZ83872.1"/>
    </source>
</evidence>
<dbReference type="SUPFAM" id="SSF51126">
    <property type="entry name" value="Pectin lyase-like"/>
    <property type="match status" value="2"/>
</dbReference>
<dbReference type="Gene3D" id="2.160.20.20">
    <property type="match status" value="2"/>
</dbReference>
<evidence type="ECO:0000313" key="5">
    <source>
        <dbReference type="Proteomes" id="UP000065521"/>
    </source>
</evidence>
<dbReference type="InterPro" id="IPR043990">
    <property type="entry name" value="AC_1"/>
</dbReference>
<evidence type="ECO:0000259" key="3">
    <source>
        <dbReference type="PROSITE" id="PS51208"/>
    </source>
</evidence>
<accession>A0A102KYK3</accession>
<proteinExistence type="predicted"/>
<dbReference type="SMART" id="SM00869">
    <property type="entry name" value="Autotransporter"/>
    <property type="match status" value="1"/>
</dbReference>
<dbReference type="InterPro" id="IPR012332">
    <property type="entry name" value="Autotransporter_pectin_lyase_C"/>
</dbReference>
<feature type="compositionally biased region" description="Low complexity" evidence="2">
    <location>
        <begin position="668"/>
        <end position="682"/>
    </location>
</feature>
<dbReference type="InterPro" id="IPR051551">
    <property type="entry name" value="Autotransporter_adhesion"/>
</dbReference>
<evidence type="ECO:0000256" key="2">
    <source>
        <dbReference type="SAM" id="MobiDB-lite"/>
    </source>
</evidence>
<dbReference type="InterPro" id="IPR011050">
    <property type="entry name" value="Pectin_lyase_fold/virulence"/>
</dbReference>
<protein>
    <recommendedName>
        <fullName evidence="3">Autotransporter domain-containing protein</fullName>
    </recommendedName>
</protein>
<dbReference type="InterPro" id="IPR005546">
    <property type="entry name" value="Autotransporte_beta"/>
</dbReference>
<gene>
    <name evidence="4" type="ORF">WI38_26695</name>
</gene>
<dbReference type="NCBIfam" id="TIGR01414">
    <property type="entry name" value="autotrans_barl"/>
    <property type="match status" value="1"/>
</dbReference>
<dbReference type="NCBIfam" id="TIGR02601">
    <property type="entry name" value="autotrns_rpt"/>
    <property type="match status" value="1"/>
</dbReference>
<evidence type="ECO:0000256" key="1">
    <source>
        <dbReference type="ARBA" id="ARBA00022729"/>
    </source>
</evidence>
<dbReference type="InterPro" id="IPR036709">
    <property type="entry name" value="Autotransporte_beta_dom_sf"/>
</dbReference>
<dbReference type="PANTHER" id="PTHR35037:SF3">
    <property type="entry name" value="C-TERMINAL REGION OF AIDA-LIKE PROTEIN"/>
    <property type="match status" value="1"/>
</dbReference>
<dbReference type="CDD" id="cd01344">
    <property type="entry name" value="PL2_Passenger_AT"/>
    <property type="match status" value="1"/>
</dbReference>
<dbReference type="SUPFAM" id="SSF103515">
    <property type="entry name" value="Autotransporter"/>
    <property type="match status" value="1"/>
</dbReference>
<reference evidence="4 5" key="1">
    <citation type="submission" date="2015-11" db="EMBL/GenBank/DDBJ databases">
        <title>Expanding the genomic diversity of Burkholderia species for the development of highly accurate diagnostics.</title>
        <authorList>
            <person name="Sahl J."/>
            <person name="Keim P."/>
            <person name="Wagner D."/>
        </authorList>
    </citation>
    <scope>NUCLEOTIDE SEQUENCE [LARGE SCALE GENOMIC DNA]</scope>
    <source>
        <strain evidence="4 5">RF32-BP4</strain>
    </source>
</reference>
<dbReference type="Proteomes" id="UP000065521">
    <property type="component" value="Unassembled WGS sequence"/>
</dbReference>
<dbReference type="PROSITE" id="PS51208">
    <property type="entry name" value="AUTOTRANSPORTER"/>
    <property type="match status" value="1"/>
</dbReference>
<dbReference type="InterPro" id="IPR013425">
    <property type="entry name" value="Autotrns_rpt"/>
</dbReference>
<dbReference type="InterPro" id="IPR006315">
    <property type="entry name" value="OM_autotransptr_brl_dom"/>
</dbReference>
<dbReference type="EMBL" id="LOTN01000059">
    <property type="protein sequence ID" value="KUZ83872.1"/>
    <property type="molecule type" value="Genomic_DNA"/>
</dbReference>
<keyword evidence="1" id="KW-0732">Signal</keyword>
<dbReference type="Pfam" id="PF18883">
    <property type="entry name" value="AC_1"/>
    <property type="match status" value="1"/>
</dbReference>
<dbReference type="Gene3D" id="2.40.128.130">
    <property type="entry name" value="Autotransporter beta-domain"/>
    <property type="match status" value="1"/>
</dbReference>
<comment type="caution">
    <text evidence="4">The sequence shown here is derived from an EMBL/GenBank/DDBJ whole genome shotgun (WGS) entry which is preliminary data.</text>
</comment>